<evidence type="ECO:0000313" key="3">
    <source>
        <dbReference type="EMBL" id="HJG13743.1"/>
    </source>
</evidence>
<dbReference type="GO" id="GO:0008374">
    <property type="term" value="F:O-acyltransferase activity"/>
    <property type="evidence" value="ECO:0007669"/>
    <property type="project" value="TreeGrafter"/>
</dbReference>
<dbReference type="EMBL" id="DYVL01000194">
    <property type="protein sequence ID" value="HJG13743.1"/>
    <property type="molecule type" value="Genomic_DNA"/>
</dbReference>
<evidence type="ECO:0000256" key="1">
    <source>
        <dbReference type="ARBA" id="ARBA00007274"/>
    </source>
</evidence>
<dbReference type="PANTHER" id="PTHR23416:SF23">
    <property type="entry name" value="ACETYLTRANSFERASE C18B11.09C-RELATED"/>
    <property type="match status" value="1"/>
</dbReference>
<dbReference type="AlphaFoldDB" id="A0A921IB42"/>
<keyword evidence="2" id="KW-0808">Transferase</keyword>
<organism evidence="3 4">
    <name type="scientific">Bacteroides xylanisolvens</name>
    <dbReference type="NCBI Taxonomy" id="371601"/>
    <lineage>
        <taxon>Bacteria</taxon>
        <taxon>Pseudomonadati</taxon>
        <taxon>Bacteroidota</taxon>
        <taxon>Bacteroidia</taxon>
        <taxon>Bacteroidales</taxon>
        <taxon>Bacteroidaceae</taxon>
        <taxon>Bacteroides</taxon>
    </lineage>
</organism>
<dbReference type="GO" id="GO:0005829">
    <property type="term" value="C:cytosol"/>
    <property type="evidence" value="ECO:0007669"/>
    <property type="project" value="TreeGrafter"/>
</dbReference>
<comment type="similarity">
    <text evidence="1">Belongs to the transferase hexapeptide repeat family.</text>
</comment>
<proteinExistence type="inferred from homology"/>
<evidence type="ECO:0000313" key="4">
    <source>
        <dbReference type="Proteomes" id="UP000747074"/>
    </source>
</evidence>
<dbReference type="InterPro" id="IPR018357">
    <property type="entry name" value="Hexapep_transf_CS"/>
</dbReference>
<dbReference type="Proteomes" id="UP000747074">
    <property type="component" value="Unassembled WGS sequence"/>
</dbReference>
<name>A0A921IB42_9BACE</name>
<dbReference type="InterPro" id="IPR051159">
    <property type="entry name" value="Hexapeptide_acetyltransf"/>
</dbReference>
<gene>
    <name evidence="3" type="ORF">K8V07_17675</name>
</gene>
<reference evidence="3" key="1">
    <citation type="journal article" date="2021" name="PeerJ">
        <title>Extensive microbial diversity within the chicken gut microbiome revealed by metagenomics and culture.</title>
        <authorList>
            <person name="Gilroy R."/>
            <person name="Ravi A."/>
            <person name="Getino M."/>
            <person name="Pursley I."/>
            <person name="Horton D.L."/>
            <person name="Alikhan N.F."/>
            <person name="Baker D."/>
            <person name="Gharbi K."/>
            <person name="Hall N."/>
            <person name="Watson M."/>
            <person name="Adriaenssens E.M."/>
            <person name="Foster-Nyarko E."/>
            <person name="Jarju S."/>
            <person name="Secka A."/>
            <person name="Antonio M."/>
            <person name="Oren A."/>
            <person name="Chaudhuri R.R."/>
            <person name="La Ragione R."/>
            <person name="Hildebrand F."/>
            <person name="Pallen M.J."/>
        </authorList>
    </citation>
    <scope>NUCLEOTIDE SEQUENCE</scope>
    <source>
        <strain evidence="3">CHK154-13316</strain>
    </source>
</reference>
<protein>
    <submittedName>
        <fullName evidence="3">Colanic acid biosynthesis acetyltransferase</fullName>
    </submittedName>
</protein>
<dbReference type="PROSITE" id="PS00101">
    <property type="entry name" value="HEXAPEP_TRANSFERASES"/>
    <property type="match status" value="1"/>
</dbReference>
<sequence>MGFQSSNIGKVSLTNKMLRTLWYIVRFLLFRPFGTKLFLPWRLFLLKLFGAKVHWDSGVYSSTVIWAPWNLRLGHNAWLGPHVICYNQALVTLEDDVTVSQYSYLCTAGHELSCRNSNQGGLIVAPITLHKASWIGTRAFISMGVEIGENAVVGATASVYKDVGPDMVVGGNPAKIIKRRL</sequence>
<dbReference type="PANTHER" id="PTHR23416">
    <property type="entry name" value="SIALIC ACID SYNTHASE-RELATED"/>
    <property type="match status" value="1"/>
</dbReference>
<comment type="caution">
    <text evidence="3">The sequence shown here is derived from an EMBL/GenBank/DDBJ whole genome shotgun (WGS) entry which is preliminary data.</text>
</comment>
<accession>A0A921IB42</accession>
<dbReference type="RefSeq" id="WP_217290678.1">
    <property type="nucleotide sequence ID" value="NZ_JABFIB010000001.1"/>
</dbReference>
<evidence type="ECO:0000256" key="2">
    <source>
        <dbReference type="ARBA" id="ARBA00022679"/>
    </source>
</evidence>
<reference evidence="3" key="2">
    <citation type="submission" date="2021-09" db="EMBL/GenBank/DDBJ databases">
        <authorList>
            <person name="Gilroy R."/>
        </authorList>
    </citation>
    <scope>NUCLEOTIDE SEQUENCE</scope>
    <source>
        <strain evidence="3">CHK154-13316</strain>
    </source>
</reference>